<dbReference type="RefSeq" id="WP_179763246.1">
    <property type="nucleotide sequence ID" value="NZ_BAAAJZ010000016.1"/>
</dbReference>
<reference evidence="1 2" key="1">
    <citation type="submission" date="2020-07" db="EMBL/GenBank/DDBJ databases">
        <title>Sequencing the genomes of 1000 actinobacteria strains.</title>
        <authorList>
            <person name="Klenk H.-P."/>
        </authorList>
    </citation>
    <scope>NUCLEOTIDE SEQUENCE [LARGE SCALE GENOMIC DNA]</scope>
    <source>
        <strain evidence="1 2">DSM 44749</strain>
    </source>
</reference>
<dbReference type="GeneID" id="98055372"/>
<proteinExistence type="predicted"/>
<organism evidence="1 2">
    <name type="scientific">Pseudonocardia alni</name>
    <name type="common">Amycolata alni</name>
    <dbReference type="NCBI Taxonomy" id="33907"/>
    <lineage>
        <taxon>Bacteria</taxon>
        <taxon>Bacillati</taxon>
        <taxon>Actinomycetota</taxon>
        <taxon>Actinomycetes</taxon>
        <taxon>Pseudonocardiales</taxon>
        <taxon>Pseudonocardiaceae</taxon>
        <taxon>Pseudonocardia</taxon>
    </lineage>
</organism>
<sequence length="133" mass="15068">MSVLEDADSLPRRPGNVPADLWHWIVAEVGIDVAQHVDPQVAVVLAARLATRRGPPGTESAEALRLWPWFIDSSRRLAQQQEMMFIECALAAGWTHDQVRTAVLLDTTVELTEHLTELEHQIFREARPPQPYR</sequence>
<evidence type="ECO:0000313" key="1">
    <source>
        <dbReference type="EMBL" id="NYG05482.1"/>
    </source>
</evidence>
<keyword evidence="2" id="KW-1185">Reference proteome</keyword>
<accession>A0A852WJI4</accession>
<dbReference type="AlphaFoldDB" id="A0A852WJI4"/>
<dbReference type="Proteomes" id="UP000549695">
    <property type="component" value="Unassembled WGS sequence"/>
</dbReference>
<gene>
    <name evidence="1" type="ORF">HDA37_005836</name>
</gene>
<protein>
    <submittedName>
        <fullName evidence="1">Uncharacterized protein</fullName>
    </submittedName>
</protein>
<comment type="caution">
    <text evidence="1">The sequence shown here is derived from an EMBL/GenBank/DDBJ whole genome shotgun (WGS) entry which is preliminary data.</text>
</comment>
<evidence type="ECO:0000313" key="2">
    <source>
        <dbReference type="Proteomes" id="UP000549695"/>
    </source>
</evidence>
<dbReference type="EMBL" id="JACCCZ010000002">
    <property type="protein sequence ID" value="NYG05482.1"/>
    <property type="molecule type" value="Genomic_DNA"/>
</dbReference>
<name>A0A852WJI4_PSEA5</name>